<dbReference type="AlphaFoldDB" id="A0A4R6SYP6"/>
<proteinExistence type="predicted"/>
<accession>A0A4R6SYP6</accession>
<dbReference type="GO" id="GO:0016757">
    <property type="term" value="F:glycosyltransferase activity"/>
    <property type="evidence" value="ECO:0007669"/>
    <property type="project" value="UniProtKB-KW"/>
</dbReference>
<comment type="caution">
    <text evidence="2">The sequence shown here is derived from an EMBL/GenBank/DDBJ whole genome shotgun (WGS) entry which is preliminary data.</text>
</comment>
<dbReference type="CDD" id="cd06223">
    <property type="entry name" value="PRTases_typeI"/>
    <property type="match status" value="1"/>
</dbReference>
<dbReference type="Proteomes" id="UP000295620">
    <property type="component" value="Unassembled WGS sequence"/>
</dbReference>
<dbReference type="InterPro" id="IPR029057">
    <property type="entry name" value="PRTase-like"/>
</dbReference>
<dbReference type="SUPFAM" id="SSF53271">
    <property type="entry name" value="PRTase-like"/>
    <property type="match status" value="1"/>
</dbReference>
<dbReference type="PANTHER" id="PTHR11608">
    <property type="entry name" value="BIFUNCTIONAL PROTEIN PYRR"/>
    <property type="match status" value="1"/>
</dbReference>
<keyword evidence="3" id="KW-1185">Reference proteome</keyword>
<organism evidence="2 3">
    <name type="scientific">Pedobacter metabolipauper</name>
    <dbReference type="NCBI Taxonomy" id="425513"/>
    <lineage>
        <taxon>Bacteria</taxon>
        <taxon>Pseudomonadati</taxon>
        <taxon>Bacteroidota</taxon>
        <taxon>Sphingobacteriia</taxon>
        <taxon>Sphingobacteriales</taxon>
        <taxon>Sphingobacteriaceae</taxon>
        <taxon>Pedobacter</taxon>
    </lineage>
</organism>
<dbReference type="EMBL" id="SNYC01000004">
    <property type="protein sequence ID" value="TDQ10363.1"/>
    <property type="molecule type" value="Genomic_DNA"/>
</dbReference>
<keyword evidence="2" id="KW-0328">Glycosyltransferase</keyword>
<evidence type="ECO:0000313" key="3">
    <source>
        <dbReference type="Proteomes" id="UP000295620"/>
    </source>
</evidence>
<evidence type="ECO:0000313" key="2">
    <source>
        <dbReference type="EMBL" id="TDQ10363.1"/>
    </source>
</evidence>
<reference evidence="2 3" key="1">
    <citation type="submission" date="2019-03" db="EMBL/GenBank/DDBJ databases">
        <title>Genomic Encyclopedia of Archaeal and Bacterial Type Strains, Phase II (KMG-II): from individual species to whole genera.</title>
        <authorList>
            <person name="Goeker M."/>
        </authorList>
    </citation>
    <scope>NUCLEOTIDE SEQUENCE [LARGE SCALE GENOMIC DNA]</scope>
    <source>
        <strain evidence="2 3">DSM 19035</strain>
    </source>
</reference>
<gene>
    <name evidence="2" type="ORF">ATK78_2529</name>
</gene>
<protein>
    <submittedName>
        <fullName evidence="2">Pyrimidine operon attenuation protein/uracil phosphoribosyltransferase</fullName>
    </submittedName>
</protein>
<keyword evidence="2" id="KW-0808">Transferase</keyword>
<sequence length="186" mass="21140">MRLKFVLFVAYNNAIYLMAESQLLILNKKQIQQKINRIAYQILEDNLDEKEIVLAGIWDRGYKLAIRLKTVLSRISSLKITLLNIELDRLDTKLVASTDLDESQWKGKVIILVDDVLNSGKTLAYGLGVFLNTPHKKIRTVVLVDRSHKIFPIATDFVGLQMATVLKEHVDVVLDVDGEEDSVYLS</sequence>
<dbReference type="Gene3D" id="3.40.50.2020">
    <property type="match status" value="1"/>
</dbReference>
<feature type="domain" description="Phosphoribosyltransferase" evidence="1">
    <location>
        <begin position="25"/>
        <end position="161"/>
    </location>
</feature>
<dbReference type="InterPro" id="IPR000836">
    <property type="entry name" value="PRTase_dom"/>
</dbReference>
<dbReference type="Pfam" id="PF00156">
    <property type="entry name" value="Pribosyltran"/>
    <property type="match status" value="1"/>
</dbReference>
<dbReference type="InterPro" id="IPR050137">
    <property type="entry name" value="PyrR_bifunctional"/>
</dbReference>
<name>A0A4R6SYP6_9SPHI</name>
<dbReference type="PANTHER" id="PTHR11608:SF0">
    <property type="entry name" value="BIFUNCTIONAL PROTEIN PYRR"/>
    <property type="match status" value="1"/>
</dbReference>
<evidence type="ECO:0000259" key="1">
    <source>
        <dbReference type="Pfam" id="PF00156"/>
    </source>
</evidence>